<feature type="transmembrane region" description="Helical" evidence="10">
    <location>
        <begin position="181"/>
        <end position="202"/>
    </location>
</feature>
<dbReference type="Pfam" id="PF00001">
    <property type="entry name" value="7tm_1"/>
    <property type="match status" value="1"/>
</dbReference>
<dbReference type="PRINTS" id="PR00237">
    <property type="entry name" value="GPCRRHODOPSN"/>
</dbReference>
<dbReference type="Proteomes" id="UP000472272">
    <property type="component" value="Chromosome 8"/>
</dbReference>
<feature type="transmembrane region" description="Helical" evidence="10">
    <location>
        <begin position="214"/>
        <end position="233"/>
    </location>
</feature>
<evidence type="ECO:0000256" key="4">
    <source>
        <dbReference type="ARBA" id="ARBA00022989"/>
    </source>
</evidence>
<evidence type="ECO:0000259" key="11">
    <source>
        <dbReference type="PROSITE" id="PS50262"/>
    </source>
</evidence>
<feature type="transmembrane region" description="Helical" evidence="10">
    <location>
        <begin position="120"/>
        <end position="143"/>
    </location>
</feature>
<protein>
    <recommendedName>
        <fullName evidence="11">G-protein coupled receptors family 1 profile domain-containing protein</fullName>
    </recommendedName>
</protein>
<feature type="transmembrane region" description="Helical" evidence="10">
    <location>
        <begin position="6"/>
        <end position="30"/>
    </location>
</feature>
<dbReference type="CDD" id="cd15170">
    <property type="entry name" value="7tmA_FFAR2_FFAR3"/>
    <property type="match status" value="1"/>
</dbReference>
<dbReference type="GeneTree" id="ENSGT00990000203527"/>
<keyword evidence="6 10" id="KW-0472">Membrane</keyword>
<dbReference type="PANTHER" id="PTHR45822">
    <property type="entry name" value="FREE FATTY ACID RECEPTOR 2-RELATED"/>
    <property type="match status" value="1"/>
</dbReference>
<dbReference type="PROSITE" id="PS00237">
    <property type="entry name" value="G_PROTEIN_RECEP_F1_1"/>
    <property type="match status" value="1"/>
</dbReference>
<keyword evidence="7 9" id="KW-0675">Receptor</keyword>
<evidence type="ECO:0000313" key="13">
    <source>
        <dbReference type="Proteomes" id="UP000472272"/>
    </source>
</evidence>
<dbReference type="GO" id="GO:0004930">
    <property type="term" value="F:G protein-coupled receptor activity"/>
    <property type="evidence" value="ECO:0007669"/>
    <property type="project" value="UniProtKB-KW"/>
</dbReference>
<dbReference type="PRINTS" id="PR01904">
    <property type="entry name" value="GPR40FAMILY"/>
</dbReference>
<name>A0A670IHM4_PODMU</name>
<dbReference type="InterPro" id="IPR000276">
    <property type="entry name" value="GPCR_Rhodpsn"/>
</dbReference>
<evidence type="ECO:0000256" key="5">
    <source>
        <dbReference type="ARBA" id="ARBA00023040"/>
    </source>
</evidence>
<comment type="similarity">
    <text evidence="9">Belongs to the G-protein coupled receptor 1 family.</text>
</comment>
<comment type="subcellular location">
    <subcellularLocation>
        <location evidence="1">Cell membrane</location>
        <topology evidence="1">Multi-pass membrane protein</topology>
    </subcellularLocation>
</comment>
<dbReference type="OMA" id="NTSHIVG"/>
<keyword evidence="13" id="KW-1185">Reference proteome</keyword>
<dbReference type="InterPro" id="IPR013312">
    <property type="entry name" value="GPR40-rel_orph"/>
</dbReference>
<evidence type="ECO:0000256" key="2">
    <source>
        <dbReference type="ARBA" id="ARBA00022475"/>
    </source>
</evidence>
<proteinExistence type="inferred from homology"/>
<evidence type="ECO:0000256" key="8">
    <source>
        <dbReference type="ARBA" id="ARBA00023224"/>
    </source>
</evidence>
<dbReference type="GO" id="GO:0005886">
    <property type="term" value="C:plasma membrane"/>
    <property type="evidence" value="ECO:0007669"/>
    <property type="project" value="UniProtKB-SubCell"/>
</dbReference>
<accession>A0A670IHM4</accession>
<dbReference type="Gene3D" id="1.20.1070.10">
    <property type="entry name" value="Rhodopsin 7-helix transmembrane proteins"/>
    <property type="match status" value="1"/>
</dbReference>
<dbReference type="Ensembl" id="ENSPMRT00000012404.1">
    <property type="protein sequence ID" value="ENSPMRP00000011610.1"/>
    <property type="gene ID" value="ENSPMRG00000007783.1"/>
</dbReference>
<dbReference type="AlphaFoldDB" id="A0A670IHM4"/>
<dbReference type="InterPro" id="IPR017452">
    <property type="entry name" value="GPCR_Rhodpsn_7TM"/>
</dbReference>
<feature type="transmembrane region" description="Helical" evidence="10">
    <location>
        <begin position="253"/>
        <end position="270"/>
    </location>
</feature>
<dbReference type="PROSITE" id="PS50262">
    <property type="entry name" value="G_PROTEIN_RECEP_F1_2"/>
    <property type="match status" value="1"/>
</dbReference>
<evidence type="ECO:0000256" key="10">
    <source>
        <dbReference type="SAM" id="Phobius"/>
    </source>
</evidence>
<evidence type="ECO:0000313" key="12">
    <source>
        <dbReference type="Ensembl" id="ENSPMRP00000011610.1"/>
    </source>
</evidence>
<keyword evidence="8 9" id="KW-0807">Transducer</keyword>
<keyword evidence="3 9" id="KW-0812">Transmembrane</keyword>
<dbReference type="SUPFAM" id="SSF81321">
    <property type="entry name" value="Family A G protein-coupled receptor-like"/>
    <property type="match status" value="1"/>
</dbReference>
<reference evidence="12" key="2">
    <citation type="submission" date="2025-08" db="UniProtKB">
        <authorList>
            <consortium name="Ensembl"/>
        </authorList>
    </citation>
    <scope>IDENTIFICATION</scope>
</reference>
<keyword evidence="5 9" id="KW-0297">G-protein coupled receptor</keyword>
<evidence type="ECO:0000256" key="9">
    <source>
        <dbReference type="RuleBase" id="RU000688"/>
    </source>
</evidence>
<evidence type="ECO:0000256" key="1">
    <source>
        <dbReference type="ARBA" id="ARBA00004651"/>
    </source>
</evidence>
<sequence length="354" mass="40400">MAHKGVVLAFYIFTFLTGLPSNLLACYTFFRKVSQKPVPIDILLLNLTVSDITLLLFLPFKMAEATWDMTWHLPVFLCPLTNFCFYSSIYISTLFLMGVSVERYLCVLYPVKYKLNRRPIYAIAASLFFWLLAYSHCSIVYIVQNRNTTMLPSDKNFSCYEKFSSSQLQILLPVRLEISLLLFWLPFAITLFCYINVIRILASLPNIPSHKKKRAMGLALVTLLIFTICFAPYNTSHIVGFIQKESPSWRVDAFLLSALNTTLDPVLFFFSSTDIRRTFSSCWVGMSKSLWTMVSACCSPCCKVPGDGGADFDFETMNSNISSLHSEREIIDPTFSNSLDLPVCLSICFFRYQL</sequence>
<reference evidence="12" key="3">
    <citation type="submission" date="2025-09" db="UniProtKB">
        <authorList>
            <consortium name="Ensembl"/>
        </authorList>
    </citation>
    <scope>IDENTIFICATION</scope>
</reference>
<feature type="transmembrane region" description="Helical" evidence="10">
    <location>
        <begin position="80"/>
        <end position="99"/>
    </location>
</feature>
<feature type="domain" description="G-protein coupled receptors family 1 profile" evidence="11">
    <location>
        <begin position="21"/>
        <end position="268"/>
    </location>
</feature>
<reference evidence="12 13" key="1">
    <citation type="journal article" date="2019" name="Proc. Natl. Acad. Sci. U.S.A.">
        <title>Regulatory changes in pterin and carotenoid genes underlie balanced color polymorphisms in the wall lizard.</title>
        <authorList>
            <person name="Andrade P."/>
            <person name="Pinho C."/>
            <person name="Perez I de Lanuza G."/>
            <person name="Afonso S."/>
            <person name="Brejcha J."/>
            <person name="Rubin C.J."/>
            <person name="Wallerman O."/>
            <person name="Pereira P."/>
            <person name="Sabatino S.J."/>
            <person name="Bellati A."/>
            <person name="Pellitteri-Rosa D."/>
            <person name="Bosakova Z."/>
            <person name="Bunikis I."/>
            <person name="Carretero M.A."/>
            <person name="Feiner N."/>
            <person name="Marsik P."/>
            <person name="Pauperio F."/>
            <person name="Salvi D."/>
            <person name="Soler L."/>
            <person name="While G.M."/>
            <person name="Uller T."/>
            <person name="Font E."/>
            <person name="Andersson L."/>
            <person name="Carneiro M."/>
        </authorList>
    </citation>
    <scope>NUCLEOTIDE SEQUENCE</scope>
</reference>
<evidence type="ECO:0000256" key="7">
    <source>
        <dbReference type="ARBA" id="ARBA00023170"/>
    </source>
</evidence>
<organism evidence="12 13">
    <name type="scientific">Podarcis muralis</name>
    <name type="common">Wall lizard</name>
    <name type="synonym">Lacerta muralis</name>
    <dbReference type="NCBI Taxonomy" id="64176"/>
    <lineage>
        <taxon>Eukaryota</taxon>
        <taxon>Metazoa</taxon>
        <taxon>Chordata</taxon>
        <taxon>Craniata</taxon>
        <taxon>Vertebrata</taxon>
        <taxon>Euteleostomi</taxon>
        <taxon>Lepidosauria</taxon>
        <taxon>Squamata</taxon>
        <taxon>Bifurcata</taxon>
        <taxon>Unidentata</taxon>
        <taxon>Episquamata</taxon>
        <taxon>Laterata</taxon>
        <taxon>Lacertibaenia</taxon>
        <taxon>Lacertidae</taxon>
        <taxon>Podarcis</taxon>
    </lineage>
</organism>
<dbReference type="GO" id="GO:0071398">
    <property type="term" value="P:cellular response to fatty acid"/>
    <property type="evidence" value="ECO:0007669"/>
    <property type="project" value="TreeGrafter"/>
</dbReference>
<evidence type="ECO:0000256" key="6">
    <source>
        <dbReference type="ARBA" id="ARBA00023136"/>
    </source>
</evidence>
<keyword evidence="4 10" id="KW-1133">Transmembrane helix</keyword>
<dbReference type="PANTHER" id="PTHR45822:SF5">
    <property type="entry name" value="FREE FATTY ACID RECEPTOR 2"/>
    <property type="match status" value="1"/>
</dbReference>
<evidence type="ECO:0000256" key="3">
    <source>
        <dbReference type="ARBA" id="ARBA00022692"/>
    </source>
</evidence>
<feature type="transmembrane region" description="Helical" evidence="10">
    <location>
        <begin position="42"/>
        <end position="60"/>
    </location>
</feature>
<keyword evidence="2" id="KW-1003">Cell membrane</keyword>